<sequence length="267" mass="30227">MFQMDAGTANSVKVVLSSSLRRTLDRRAVEEPYDPEEFRRTSPFHARLVPDAIWRASKFERSFVTSIGQGVFEQVAVIVAKGVGHQATQGNREAGLIWTGQLNEIERILSELRGNKGRPNWDAELLRIAATTGMGQQLPLTVISDLFVWKLDGTKHFYSLKTVKPNLDQTEKAKSDMLKLKAIDAANQAYFALPYNPYLTRQAYGWKQPFKIFDMHHDSCILIGEEFWDGVGDAGTYTALLDVFEEVGKEFEPEIQEYLAGFEDRES</sequence>
<protein>
    <recommendedName>
        <fullName evidence="6">type II site-specific deoxyribonuclease</fullName>
        <ecNumber evidence="6">3.1.21.4</ecNumber>
    </recommendedName>
</protein>
<proteinExistence type="predicted"/>
<dbReference type="AlphaFoldDB" id="A0A951UCM8"/>
<keyword evidence="3 7" id="KW-0255">Endonuclease</keyword>
<evidence type="ECO:0000313" key="8">
    <source>
        <dbReference type="Proteomes" id="UP000753908"/>
    </source>
</evidence>
<dbReference type="GO" id="GO:0009036">
    <property type="term" value="F:type II site-specific deoxyribonuclease activity"/>
    <property type="evidence" value="ECO:0007669"/>
    <property type="project" value="InterPro"/>
</dbReference>
<evidence type="ECO:0000256" key="3">
    <source>
        <dbReference type="ARBA" id="ARBA00022759"/>
    </source>
</evidence>
<evidence type="ECO:0000256" key="4">
    <source>
        <dbReference type="ARBA" id="ARBA00022801"/>
    </source>
</evidence>
<name>A0A951UCM8_9CYAN</name>
<gene>
    <name evidence="7" type="ORF">KME25_29880</name>
</gene>
<dbReference type="GO" id="GO:0003677">
    <property type="term" value="F:DNA binding"/>
    <property type="evidence" value="ECO:0007669"/>
    <property type="project" value="InterPro"/>
</dbReference>
<dbReference type="InterPro" id="IPR019045">
    <property type="entry name" value="Restrct_endonuc_II_HinfI"/>
</dbReference>
<comment type="caution">
    <text evidence="7">The sequence shown here is derived from an EMBL/GenBank/DDBJ whole genome shotgun (WGS) entry which is preliminary data.</text>
</comment>
<keyword evidence="4 7" id="KW-0378">Hydrolase</keyword>
<evidence type="ECO:0000256" key="1">
    <source>
        <dbReference type="ARBA" id="ARBA00022722"/>
    </source>
</evidence>
<evidence type="ECO:0000256" key="5">
    <source>
        <dbReference type="ARBA" id="ARBA00093760"/>
    </source>
</evidence>
<dbReference type="Pfam" id="PF09520">
    <property type="entry name" value="RE_TdeIII"/>
    <property type="match status" value="1"/>
</dbReference>
<reference evidence="7" key="1">
    <citation type="submission" date="2021-05" db="EMBL/GenBank/DDBJ databases">
        <authorList>
            <person name="Pietrasiak N."/>
            <person name="Ward R."/>
            <person name="Stajich J.E."/>
            <person name="Kurbessoian T."/>
        </authorList>
    </citation>
    <scope>NUCLEOTIDE SEQUENCE</scope>
    <source>
        <strain evidence="7">CPER-KK1</strain>
    </source>
</reference>
<dbReference type="EC" id="3.1.21.4" evidence="6"/>
<evidence type="ECO:0000313" key="7">
    <source>
        <dbReference type="EMBL" id="MBW4548608.1"/>
    </source>
</evidence>
<keyword evidence="1" id="KW-0540">Nuclease</keyword>
<evidence type="ECO:0000256" key="2">
    <source>
        <dbReference type="ARBA" id="ARBA00022747"/>
    </source>
</evidence>
<reference evidence="7" key="2">
    <citation type="journal article" date="2022" name="Microbiol. Resour. Announc.">
        <title>Metagenome Sequencing to Explore Phylogenomics of Terrestrial Cyanobacteria.</title>
        <authorList>
            <person name="Ward R.D."/>
            <person name="Stajich J.E."/>
            <person name="Johansen J.R."/>
            <person name="Huntemann M."/>
            <person name="Clum A."/>
            <person name="Foster B."/>
            <person name="Foster B."/>
            <person name="Roux S."/>
            <person name="Palaniappan K."/>
            <person name="Varghese N."/>
            <person name="Mukherjee S."/>
            <person name="Reddy T.B.K."/>
            <person name="Daum C."/>
            <person name="Copeland A."/>
            <person name="Chen I.A."/>
            <person name="Ivanova N.N."/>
            <person name="Kyrpides N.C."/>
            <person name="Shapiro N."/>
            <person name="Eloe-Fadrosh E.A."/>
            <person name="Pietrasiak N."/>
        </authorList>
    </citation>
    <scope>NUCLEOTIDE SEQUENCE</scope>
    <source>
        <strain evidence="7">CPER-KK1</strain>
    </source>
</reference>
<dbReference type="Proteomes" id="UP000753908">
    <property type="component" value="Unassembled WGS sequence"/>
</dbReference>
<organism evidence="7 8">
    <name type="scientific">Symplocastrum torsivum CPER-KK1</name>
    <dbReference type="NCBI Taxonomy" id="450513"/>
    <lineage>
        <taxon>Bacteria</taxon>
        <taxon>Bacillati</taxon>
        <taxon>Cyanobacteriota</taxon>
        <taxon>Cyanophyceae</taxon>
        <taxon>Oscillatoriophycideae</taxon>
        <taxon>Oscillatoriales</taxon>
        <taxon>Microcoleaceae</taxon>
        <taxon>Symplocastrum</taxon>
    </lineage>
</organism>
<keyword evidence="2" id="KW-0680">Restriction system</keyword>
<dbReference type="GO" id="GO:0009307">
    <property type="term" value="P:DNA restriction-modification system"/>
    <property type="evidence" value="ECO:0007669"/>
    <property type="project" value="InterPro"/>
</dbReference>
<accession>A0A951UCM8</accession>
<comment type="catalytic activity">
    <reaction evidence="5">
        <text>Endonucleolytic cleavage of DNA to give specific double-stranded fragments with terminal 5'-phosphates.</text>
        <dbReference type="EC" id="3.1.21.4"/>
    </reaction>
</comment>
<evidence type="ECO:0000256" key="6">
    <source>
        <dbReference type="ARBA" id="ARBA00093790"/>
    </source>
</evidence>
<dbReference type="EMBL" id="JAHHIF010000066">
    <property type="protein sequence ID" value="MBW4548608.1"/>
    <property type="molecule type" value="Genomic_DNA"/>
</dbReference>